<reference evidence="4" key="1">
    <citation type="submission" date="2019-01" db="EMBL/GenBank/DDBJ databases">
        <title>Anaerobic oxidation of ethane by archaea from a marine hydrocarbon seep.</title>
        <authorList>
            <person name="Musat F."/>
        </authorList>
    </citation>
    <scope>NUCLEOTIDE SEQUENCE [LARGE SCALE GENOMIC DNA]</scope>
</reference>
<dbReference type="Gene3D" id="2.60.40.10">
    <property type="entry name" value="Immunoglobulins"/>
    <property type="match status" value="1"/>
</dbReference>
<sequence>MKKSFLVILAILTVMVVAVSMNTTASEADVTVTTVTVSPESVKISENATIAATVENAGNATQNETIVFKINEEEVKSVNVILEPSETKTVKCVVAKDEAGTYNVTVNNVSATLTVLSPTSTPDTPPASGNQTTPETISERMTTLVVFLILGIFVLLIGLGYRADKSLNKGEMRRAIAGTLVTGFVILVFLSLYYEISNQPLVIAFIELVGIVVGFYFGSKTVAEKKEVEEKKTEQIKIENVQFSGKDDKMINITIRNSDDFEVTVDRVYINSEPKKIEEGIISPKSAKDFTVEHEWTKGGSYRVKIATTEGITTEKKEELPNNEET</sequence>
<keyword evidence="1" id="KW-1133">Transmembrane helix</keyword>
<dbReference type="InterPro" id="IPR011635">
    <property type="entry name" value="CARDB"/>
</dbReference>
<gene>
    <name evidence="3" type="ORF">AEth_01953</name>
</gene>
<feature type="transmembrane region" description="Helical" evidence="1">
    <location>
        <begin position="141"/>
        <end position="163"/>
    </location>
</feature>
<keyword evidence="1" id="KW-0812">Transmembrane</keyword>
<evidence type="ECO:0000256" key="1">
    <source>
        <dbReference type="SAM" id="Phobius"/>
    </source>
</evidence>
<protein>
    <recommendedName>
        <fullName evidence="2">CARDB domain-containing protein</fullName>
    </recommendedName>
</protein>
<dbReference type="EMBL" id="RPGO01000040">
    <property type="protein sequence ID" value="RZB28693.1"/>
    <property type="molecule type" value="Genomic_DNA"/>
</dbReference>
<dbReference type="Proteomes" id="UP000291831">
    <property type="component" value="Unassembled WGS sequence"/>
</dbReference>
<feature type="domain" description="CARDB" evidence="2">
    <location>
        <begin position="28"/>
        <end position="108"/>
    </location>
</feature>
<feature type="transmembrane region" description="Helical" evidence="1">
    <location>
        <begin position="175"/>
        <end position="194"/>
    </location>
</feature>
<comment type="caution">
    <text evidence="3">The sequence shown here is derived from an EMBL/GenBank/DDBJ whole genome shotgun (WGS) entry which is preliminary data.</text>
</comment>
<keyword evidence="1" id="KW-0472">Membrane</keyword>
<evidence type="ECO:0000313" key="3">
    <source>
        <dbReference type="EMBL" id="RZB28693.1"/>
    </source>
</evidence>
<evidence type="ECO:0000313" key="4">
    <source>
        <dbReference type="Proteomes" id="UP000291831"/>
    </source>
</evidence>
<evidence type="ECO:0000259" key="2">
    <source>
        <dbReference type="Pfam" id="PF07705"/>
    </source>
</evidence>
<dbReference type="InterPro" id="IPR013783">
    <property type="entry name" value="Ig-like_fold"/>
</dbReference>
<dbReference type="Pfam" id="PF07705">
    <property type="entry name" value="CARDB"/>
    <property type="match status" value="1"/>
</dbReference>
<accession>A0A8B3RZK0</accession>
<dbReference type="AlphaFoldDB" id="A0A8B3RZK0"/>
<feature type="transmembrane region" description="Helical" evidence="1">
    <location>
        <begin position="200"/>
        <end position="218"/>
    </location>
</feature>
<organism evidence="3 4">
    <name type="scientific">Candidatus Argoarchaeum ethanivorans</name>
    <dbReference type="NCBI Taxonomy" id="2608793"/>
    <lineage>
        <taxon>Archaea</taxon>
        <taxon>Methanobacteriati</taxon>
        <taxon>Methanobacteriota</taxon>
        <taxon>Stenosarchaea group</taxon>
        <taxon>Methanomicrobia</taxon>
        <taxon>Methanosarcinales</taxon>
        <taxon>Methanosarcinales incertae sedis</taxon>
        <taxon>GOM Arc I cluster</taxon>
        <taxon>Candidatus Argoarchaeum</taxon>
    </lineage>
</organism>
<proteinExistence type="predicted"/>
<name>A0A8B3RZK0_9EURY</name>